<gene>
    <name evidence="2" type="ORF">O0V09_09075</name>
</gene>
<dbReference type="InterPro" id="IPR019734">
    <property type="entry name" value="TPR_rpt"/>
</dbReference>
<dbReference type="Gene3D" id="3.90.70.10">
    <property type="entry name" value="Cysteine proteinases"/>
    <property type="match status" value="1"/>
</dbReference>
<keyword evidence="3" id="KW-1185">Reference proteome</keyword>
<dbReference type="PROSITE" id="PS51257">
    <property type="entry name" value="PROKAR_LIPOPROTEIN"/>
    <property type="match status" value="1"/>
</dbReference>
<dbReference type="Pfam" id="PF13432">
    <property type="entry name" value="TPR_16"/>
    <property type="match status" value="1"/>
</dbReference>
<accession>A0A9J6RME0</accession>
<dbReference type="Gene3D" id="1.25.40.10">
    <property type="entry name" value="Tetratricopeptide repeat domain"/>
    <property type="match status" value="1"/>
</dbReference>
<dbReference type="AlphaFoldDB" id="A0A9J6RME0"/>
<dbReference type="EMBL" id="JAPTGG010000006">
    <property type="protein sequence ID" value="MCZ0865351.1"/>
    <property type="molecule type" value="Genomic_DNA"/>
</dbReference>
<name>A0A9J6RME0_9GAMM</name>
<dbReference type="InterPro" id="IPR011990">
    <property type="entry name" value="TPR-like_helical_dom_sf"/>
</dbReference>
<dbReference type="SMART" id="SM00028">
    <property type="entry name" value="TPR"/>
    <property type="match status" value="2"/>
</dbReference>
<dbReference type="RefSeq" id="WP_258331496.1">
    <property type="nucleotide sequence ID" value="NZ_JAPTGG010000006.1"/>
</dbReference>
<evidence type="ECO:0000313" key="3">
    <source>
        <dbReference type="Proteomes" id="UP001069090"/>
    </source>
</evidence>
<dbReference type="SUPFAM" id="SSF48452">
    <property type="entry name" value="TPR-like"/>
    <property type="match status" value="1"/>
</dbReference>
<evidence type="ECO:0000259" key="1">
    <source>
        <dbReference type="Pfam" id="PF13529"/>
    </source>
</evidence>
<dbReference type="InterPro" id="IPR039563">
    <property type="entry name" value="Peptidase_C39_single_dom"/>
</dbReference>
<comment type="caution">
    <text evidence="2">The sequence shown here is derived from an EMBL/GenBank/DDBJ whole genome shotgun (WGS) entry which is preliminary data.</text>
</comment>
<feature type="domain" description="Peptidase C39-like" evidence="1">
    <location>
        <begin position="37"/>
        <end position="157"/>
    </location>
</feature>
<dbReference type="Proteomes" id="UP001069090">
    <property type="component" value="Unassembled WGS sequence"/>
</dbReference>
<proteinExistence type="predicted"/>
<reference evidence="2 3" key="1">
    <citation type="submission" date="2022-12" db="EMBL/GenBank/DDBJ databases">
        <title>Dasania phycosphaerae sp. nov., isolated from particulate material of the south coast of Korea.</title>
        <authorList>
            <person name="Jiang Y."/>
        </authorList>
    </citation>
    <scope>NUCLEOTIDE SEQUENCE [LARGE SCALE GENOMIC DNA]</scope>
    <source>
        <strain evidence="2 3">GY-19</strain>
    </source>
</reference>
<organism evidence="2 3">
    <name type="scientific">Dasania phycosphaerae</name>
    <dbReference type="NCBI Taxonomy" id="2950436"/>
    <lineage>
        <taxon>Bacteria</taxon>
        <taxon>Pseudomonadati</taxon>
        <taxon>Pseudomonadota</taxon>
        <taxon>Gammaproteobacteria</taxon>
        <taxon>Cellvibrionales</taxon>
        <taxon>Spongiibacteraceae</taxon>
        <taxon>Dasania</taxon>
    </lineage>
</organism>
<evidence type="ECO:0000313" key="2">
    <source>
        <dbReference type="EMBL" id="MCZ0865351.1"/>
    </source>
</evidence>
<protein>
    <submittedName>
        <fullName evidence="2">PA2778 family cysteine peptidase</fullName>
    </submittedName>
</protein>
<dbReference type="InterPro" id="IPR039564">
    <property type="entry name" value="Peptidase_C39-like"/>
</dbReference>
<sequence length="339" mass="37056">MPCYLSRLAQVGKSLLALSLCALTACTGIAIDKNNPRYSQLARSYEIKGLPHHPQINDQCGPASLATMLGAQGINASPEQLRDKIYIPGKEGAVTTEMVARARRYGLLVYPLKPDLNAVLTEINAGNPVLIMQNLAFDWLPRWHFSVAMGYDLNQQTISLRSGDKLKHEVSFDLFVKTWRRANSWAVVIKQPQQLPATASATELIQAANHLEQVGEVQAALAAYQAVLNAWPQQTLANFAAGNAAYAQGNYAQAQQYYAAYLQAQPLASQGWNNLAYTLQKLNCPVQAKQAIECALAIKPTDKNLQASLKEIQNHSAAAIKVEAKTLSQCQLNSCPQLN</sequence>
<dbReference type="NCBIfam" id="NF033920">
    <property type="entry name" value="C39_PA2778_fam"/>
    <property type="match status" value="1"/>
</dbReference>
<dbReference type="Pfam" id="PF13529">
    <property type="entry name" value="Peptidase_C39_2"/>
    <property type="match status" value="1"/>
</dbReference>
<dbReference type="CDD" id="cd02549">
    <property type="entry name" value="Peptidase_C39A"/>
    <property type="match status" value="1"/>
</dbReference>